<organism evidence="3 4">
    <name type="scientific">Desulfohalobium retbaense (strain ATCC 49708 / DSM 5692 / JCM 16813 / HR100)</name>
    <dbReference type="NCBI Taxonomy" id="485915"/>
    <lineage>
        <taxon>Bacteria</taxon>
        <taxon>Pseudomonadati</taxon>
        <taxon>Thermodesulfobacteriota</taxon>
        <taxon>Desulfovibrionia</taxon>
        <taxon>Desulfovibrionales</taxon>
        <taxon>Desulfohalobiaceae</taxon>
        <taxon>Desulfohalobium</taxon>
    </lineage>
</organism>
<dbReference type="PANTHER" id="PTHR35936:SF17">
    <property type="entry name" value="ARGININE-BINDING EXTRACELLULAR PROTEIN ARTP"/>
    <property type="match status" value="1"/>
</dbReference>
<evidence type="ECO:0000259" key="2">
    <source>
        <dbReference type="SMART" id="SM00062"/>
    </source>
</evidence>
<dbReference type="HOGENOM" id="CLU_068019_0_0_7"/>
<dbReference type="OrthoDB" id="368476at2"/>
<dbReference type="Pfam" id="PF00497">
    <property type="entry name" value="SBP_bac_3"/>
    <property type="match status" value="1"/>
</dbReference>
<evidence type="ECO:0000256" key="1">
    <source>
        <dbReference type="ARBA" id="ARBA00022729"/>
    </source>
</evidence>
<dbReference type="RefSeq" id="WP_015751224.1">
    <property type="nucleotide sequence ID" value="NC_013223.1"/>
</dbReference>
<proteinExistence type="predicted"/>
<dbReference type="STRING" id="485915.Dret_0774"/>
<dbReference type="AlphaFoldDB" id="C8X0W9"/>
<dbReference type="EMBL" id="CP001734">
    <property type="protein sequence ID" value="ACV68066.1"/>
    <property type="molecule type" value="Genomic_DNA"/>
</dbReference>
<feature type="domain" description="Solute-binding protein family 3/N-terminal" evidence="2">
    <location>
        <begin position="38"/>
        <end position="286"/>
    </location>
</feature>
<dbReference type="SUPFAM" id="SSF53850">
    <property type="entry name" value="Periplasmic binding protein-like II"/>
    <property type="match status" value="1"/>
</dbReference>
<gene>
    <name evidence="3" type="ordered locus">Dret_0774</name>
</gene>
<evidence type="ECO:0000313" key="3">
    <source>
        <dbReference type="EMBL" id="ACV68066.1"/>
    </source>
</evidence>
<dbReference type="Gene3D" id="3.40.190.10">
    <property type="entry name" value="Periplasmic binding protein-like II"/>
    <property type="match status" value="2"/>
</dbReference>
<evidence type="ECO:0000313" key="4">
    <source>
        <dbReference type="Proteomes" id="UP000001052"/>
    </source>
</evidence>
<keyword evidence="1" id="KW-0732">Signal</keyword>
<protein>
    <submittedName>
        <fullName evidence="3">Extracellular solute-binding protein family 3</fullName>
    </submittedName>
</protein>
<name>C8X0W9_DESRD</name>
<dbReference type="InterPro" id="IPR001638">
    <property type="entry name" value="Solute-binding_3/MltF_N"/>
</dbReference>
<dbReference type="KEGG" id="drt:Dret_0774"/>
<dbReference type="SMART" id="SM00062">
    <property type="entry name" value="PBPb"/>
    <property type="match status" value="1"/>
</dbReference>
<keyword evidence="4" id="KW-1185">Reference proteome</keyword>
<dbReference type="eggNOG" id="COG0834">
    <property type="taxonomic scope" value="Bacteria"/>
</dbReference>
<dbReference type="PANTHER" id="PTHR35936">
    <property type="entry name" value="MEMBRANE-BOUND LYTIC MUREIN TRANSGLYCOSYLASE F"/>
    <property type="match status" value="1"/>
</dbReference>
<accession>C8X0W9</accession>
<dbReference type="Proteomes" id="UP000001052">
    <property type="component" value="Chromosome"/>
</dbReference>
<sequence>MLHPFRVVVLSFLWSTCLLLLSVSAPASGLESVRERGVLRHLGVEEYANFVTSGREGLSIELIRQFASWLGVEYQFVPTQWSRAVEDLLGRQVLEKNGTLRLGEKRPISGDVLCSGVTALEWRKQLVAFSNPTFLTQVLVVVRGDTPVQPIQPTGAAQGDIARTKGKLHDLELIGLPDTCLDPELYGVKSARPPLKVRDLRPAQLVPRLLDGQVEAVLLDVPSVLMALSHWPGQLKVLGPVSSLQYMACAFRPHDIQLRQAFNRFMEKIRWDGTYYRMVEKYYPSIFSYFPHFFANISPEKLSNDSFKMLSFPGSRE</sequence>
<reference evidence="3 4" key="2">
    <citation type="journal article" date="2010" name="Stand. Genomic Sci.">
        <title>Complete genome sequence of Desulfohalobium retbaense type strain (HR(100)).</title>
        <authorList>
            <person name="Spring S."/>
            <person name="Nolan M."/>
            <person name="Lapidus A."/>
            <person name="Glavina Del Rio T."/>
            <person name="Copeland A."/>
            <person name="Tice H."/>
            <person name="Cheng J.F."/>
            <person name="Lucas S."/>
            <person name="Land M."/>
            <person name="Chen F."/>
            <person name="Bruce D."/>
            <person name="Goodwin L."/>
            <person name="Pitluck S."/>
            <person name="Ivanova N."/>
            <person name="Mavromatis K."/>
            <person name="Mikhailova N."/>
            <person name="Pati A."/>
            <person name="Chen A."/>
            <person name="Palaniappan K."/>
            <person name="Hauser L."/>
            <person name="Chang Y.J."/>
            <person name="Jeffries C.D."/>
            <person name="Munk C."/>
            <person name="Kiss H."/>
            <person name="Chain P."/>
            <person name="Han C."/>
            <person name="Brettin T."/>
            <person name="Detter J.C."/>
            <person name="Schuler E."/>
            <person name="Goker M."/>
            <person name="Rohde M."/>
            <person name="Bristow J."/>
            <person name="Eisen J.A."/>
            <person name="Markowitz V."/>
            <person name="Hugenholtz P."/>
            <person name="Kyrpides N.C."/>
            <person name="Klenk H.P."/>
        </authorList>
    </citation>
    <scope>NUCLEOTIDE SEQUENCE [LARGE SCALE GENOMIC DNA]</scope>
    <source>
        <strain evidence="3 4">DSM 5692</strain>
    </source>
</reference>
<reference evidence="4" key="1">
    <citation type="submission" date="2009-09" db="EMBL/GenBank/DDBJ databases">
        <title>The complete chromosome of Desulfohalobium retbaense DSM 5692.</title>
        <authorList>
            <consortium name="US DOE Joint Genome Institute (JGI-PGF)"/>
            <person name="Lucas S."/>
            <person name="Copeland A."/>
            <person name="Lapidus A."/>
            <person name="Glavina del Rio T."/>
            <person name="Dalin E."/>
            <person name="Tice H."/>
            <person name="Bruce D."/>
            <person name="Goodwin L."/>
            <person name="Pitluck S."/>
            <person name="Kyrpides N."/>
            <person name="Mavromatis K."/>
            <person name="Ivanova N."/>
            <person name="Mikhailova N."/>
            <person name="Munk A.C."/>
            <person name="Brettin T."/>
            <person name="Detter J.C."/>
            <person name="Han C."/>
            <person name="Tapia R."/>
            <person name="Larimer F."/>
            <person name="Land M."/>
            <person name="Hauser L."/>
            <person name="Markowitz V."/>
            <person name="Cheng J.-F."/>
            <person name="Hugenholtz P."/>
            <person name="Woyke T."/>
            <person name="Wu D."/>
            <person name="Spring S."/>
            <person name="Klenk H.-P."/>
            <person name="Eisen J.A."/>
        </authorList>
    </citation>
    <scope>NUCLEOTIDE SEQUENCE [LARGE SCALE GENOMIC DNA]</scope>
    <source>
        <strain evidence="4">DSM 5692</strain>
    </source>
</reference>